<evidence type="ECO:0000313" key="3">
    <source>
        <dbReference type="Proteomes" id="UP000694620"/>
    </source>
</evidence>
<dbReference type="PROSITE" id="PS51808">
    <property type="entry name" value="CHCH"/>
    <property type="match status" value="2"/>
</dbReference>
<accession>A0A8C4TFU6</accession>
<dbReference type="Ensembl" id="ENSECRT00000032477.1">
    <property type="protein sequence ID" value="ENSECRP00000031804.1"/>
    <property type="gene ID" value="ENSECRG00000021495.1"/>
</dbReference>
<dbReference type="InterPro" id="IPR031731">
    <property type="entry name" value="CX9C"/>
</dbReference>
<reference evidence="2" key="3">
    <citation type="submission" date="2025-09" db="UniProtKB">
        <authorList>
            <consortium name="Ensembl"/>
        </authorList>
    </citation>
    <scope>IDENTIFICATION</scope>
</reference>
<dbReference type="GO" id="GO:0005758">
    <property type="term" value="C:mitochondrial intermembrane space"/>
    <property type="evidence" value="ECO:0007669"/>
    <property type="project" value="TreeGrafter"/>
</dbReference>
<evidence type="ECO:0000259" key="1">
    <source>
        <dbReference type="Pfam" id="PF16860"/>
    </source>
</evidence>
<dbReference type="GeneTree" id="ENSGT00390000007919"/>
<evidence type="ECO:0000313" key="2">
    <source>
        <dbReference type="Ensembl" id="ENSECRP00000031804.1"/>
    </source>
</evidence>
<gene>
    <name evidence="2" type="primary">CHCHD5</name>
</gene>
<dbReference type="PANTHER" id="PTHR47106">
    <property type="entry name" value="COILED-COIL-HELIX-COILED-COIL-HELIX DOMAIN-CONTAINING PROTEIN 5"/>
    <property type="match status" value="1"/>
</dbReference>
<dbReference type="InterPro" id="IPR052848">
    <property type="entry name" value="CHCH_domain-containing_protein"/>
</dbReference>
<protein>
    <submittedName>
        <fullName evidence="2">Coiled-coil-helix-coiled-coil-helix domain containing 5</fullName>
    </submittedName>
</protein>
<dbReference type="AlphaFoldDB" id="A0A8C4TFU6"/>
<sequence>MQAAMEISHRYCSSELESYGSCVSSHPSSWQHDCHHLKVQVAKCTSSHPVIQKIRTDCSQPFSAFEQCLKENQNSVANCSDHINKFLLCAESLYPPRTKESRPKNERAQLT</sequence>
<dbReference type="PANTHER" id="PTHR47106:SF1">
    <property type="entry name" value="COILED-COIL-HELIX-COILED-COIL-HELIX DOMAIN-CONTAINING PROTEIN 5"/>
    <property type="match status" value="1"/>
</dbReference>
<dbReference type="GO" id="GO:0045333">
    <property type="term" value="P:cellular respiration"/>
    <property type="evidence" value="ECO:0007669"/>
    <property type="project" value="TreeGrafter"/>
</dbReference>
<reference evidence="2" key="2">
    <citation type="submission" date="2025-08" db="UniProtKB">
        <authorList>
            <consortium name="Ensembl"/>
        </authorList>
    </citation>
    <scope>IDENTIFICATION</scope>
</reference>
<dbReference type="Gene3D" id="1.10.287.2900">
    <property type="match status" value="2"/>
</dbReference>
<organism evidence="2 3">
    <name type="scientific">Erpetoichthys calabaricus</name>
    <name type="common">Rope fish</name>
    <name type="synonym">Calamoichthys calabaricus</name>
    <dbReference type="NCBI Taxonomy" id="27687"/>
    <lineage>
        <taxon>Eukaryota</taxon>
        <taxon>Metazoa</taxon>
        <taxon>Chordata</taxon>
        <taxon>Craniata</taxon>
        <taxon>Vertebrata</taxon>
        <taxon>Euteleostomi</taxon>
        <taxon>Actinopterygii</taxon>
        <taxon>Polypteriformes</taxon>
        <taxon>Polypteridae</taxon>
        <taxon>Erpetoichthys</taxon>
    </lineage>
</organism>
<name>A0A8C4TFU6_ERPCA</name>
<dbReference type="Proteomes" id="UP000694620">
    <property type="component" value="Chromosome 17"/>
</dbReference>
<dbReference type="Pfam" id="PF16860">
    <property type="entry name" value="CX9C"/>
    <property type="match status" value="1"/>
</dbReference>
<reference evidence="2" key="1">
    <citation type="submission" date="2021-06" db="EMBL/GenBank/DDBJ databases">
        <authorList>
            <consortium name="Wellcome Sanger Institute Data Sharing"/>
        </authorList>
    </citation>
    <scope>NUCLEOTIDE SEQUENCE [LARGE SCALE GENOMIC DNA]</scope>
</reference>
<feature type="domain" description="IMS import disulfide relay-system CHCH-CHCH-like Cx9C" evidence="1">
    <location>
        <begin position="5"/>
        <end position="49"/>
    </location>
</feature>
<proteinExistence type="predicted"/>
<keyword evidence="3" id="KW-1185">Reference proteome</keyword>